<feature type="non-terminal residue" evidence="1">
    <location>
        <position position="1"/>
    </location>
</feature>
<dbReference type="EMBL" id="GEBQ01031317">
    <property type="protein sequence ID" value="JAT08660.1"/>
    <property type="molecule type" value="Transcribed_RNA"/>
</dbReference>
<accession>A0A1B6KB46</accession>
<sequence length="182" mass="20640">FASVSDQLDHQAHAIWAHMEPILEQTSILFPDSTAIHFFSDSPSSQYRNRLNIYLFKTMMPTFFPKLQNMTWNFTEAGHGKGPMDGVGGTLKREADRKVLHGSDITCAKDFITKLEDCKIDLFEIQAQRIEDLKSHVNSCNVVPIPGIMGVHQITWQISGVMFARSLSCFSCPTTERCKHYN</sequence>
<dbReference type="AlphaFoldDB" id="A0A1B6KB46"/>
<protein>
    <submittedName>
        <fullName evidence="1">Uncharacterized protein</fullName>
    </submittedName>
</protein>
<evidence type="ECO:0000313" key="1">
    <source>
        <dbReference type="EMBL" id="JAT08660.1"/>
    </source>
</evidence>
<organism evidence="1">
    <name type="scientific">Graphocephala atropunctata</name>
    <dbReference type="NCBI Taxonomy" id="36148"/>
    <lineage>
        <taxon>Eukaryota</taxon>
        <taxon>Metazoa</taxon>
        <taxon>Ecdysozoa</taxon>
        <taxon>Arthropoda</taxon>
        <taxon>Hexapoda</taxon>
        <taxon>Insecta</taxon>
        <taxon>Pterygota</taxon>
        <taxon>Neoptera</taxon>
        <taxon>Paraneoptera</taxon>
        <taxon>Hemiptera</taxon>
        <taxon>Auchenorrhyncha</taxon>
        <taxon>Membracoidea</taxon>
        <taxon>Cicadellidae</taxon>
        <taxon>Cicadellinae</taxon>
        <taxon>Cicadellini</taxon>
        <taxon>Graphocephala</taxon>
    </lineage>
</organism>
<reference evidence="1" key="1">
    <citation type="submission" date="2015-11" db="EMBL/GenBank/DDBJ databases">
        <title>De novo transcriptome assembly of four potential Pierce s Disease insect vectors from Arizona vineyards.</title>
        <authorList>
            <person name="Tassone E.E."/>
        </authorList>
    </citation>
    <scope>NUCLEOTIDE SEQUENCE</scope>
</reference>
<feature type="non-terminal residue" evidence="1">
    <location>
        <position position="182"/>
    </location>
</feature>
<dbReference type="PANTHER" id="PTHR46601">
    <property type="entry name" value="ULP_PROTEASE DOMAIN-CONTAINING PROTEIN"/>
    <property type="match status" value="1"/>
</dbReference>
<proteinExistence type="predicted"/>
<name>A0A1B6KB46_9HEMI</name>
<dbReference type="PANTHER" id="PTHR46601:SF1">
    <property type="entry name" value="ADF-H DOMAIN-CONTAINING PROTEIN"/>
    <property type="match status" value="1"/>
</dbReference>
<gene>
    <name evidence="1" type="ORF">g.51289</name>
</gene>